<protein>
    <submittedName>
        <fullName evidence="4">Glycosyltransferase family 4 protein</fullName>
    </submittedName>
</protein>
<organism evidence="4 5">
    <name type="scientific">Spirosoma validum</name>
    <dbReference type="NCBI Taxonomy" id="2771355"/>
    <lineage>
        <taxon>Bacteria</taxon>
        <taxon>Pseudomonadati</taxon>
        <taxon>Bacteroidota</taxon>
        <taxon>Cytophagia</taxon>
        <taxon>Cytophagales</taxon>
        <taxon>Cytophagaceae</taxon>
        <taxon>Spirosoma</taxon>
    </lineage>
</organism>
<dbReference type="RefSeq" id="WP_191037494.1">
    <property type="nucleotide sequence ID" value="NZ_JACXAA010000001.1"/>
</dbReference>
<dbReference type="GO" id="GO:0009103">
    <property type="term" value="P:lipopolysaccharide biosynthetic process"/>
    <property type="evidence" value="ECO:0007669"/>
    <property type="project" value="TreeGrafter"/>
</dbReference>
<reference evidence="4" key="1">
    <citation type="submission" date="2020-09" db="EMBL/GenBank/DDBJ databases">
        <authorList>
            <person name="Kim M.K."/>
        </authorList>
    </citation>
    <scope>NUCLEOTIDE SEQUENCE</scope>
    <source>
        <strain evidence="4">BT704</strain>
    </source>
</reference>
<dbReference type="InterPro" id="IPR001296">
    <property type="entry name" value="Glyco_trans_1"/>
</dbReference>
<name>A0A927GBQ4_9BACT</name>
<dbReference type="InterPro" id="IPR028098">
    <property type="entry name" value="Glyco_trans_4-like_N"/>
</dbReference>
<dbReference type="CDD" id="cd03809">
    <property type="entry name" value="GT4_MtfB-like"/>
    <property type="match status" value="1"/>
</dbReference>
<gene>
    <name evidence="4" type="ORF">IC230_03120</name>
</gene>
<feature type="domain" description="Glycosyltransferase subfamily 4-like N-terminal" evidence="3">
    <location>
        <begin position="15"/>
        <end position="173"/>
    </location>
</feature>
<dbReference type="Gene3D" id="3.40.50.2000">
    <property type="entry name" value="Glycogen Phosphorylase B"/>
    <property type="match status" value="2"/>
</dbReference>
<proteinExistence type="predicted"/>
<evidence type="ECO:0000259" key="3">
    <source>
        <dbReference type="Pfam" id="PF13439"/>
    </source>
</evidence>
<feature type="domain" description="Glycosyl transferase family 1" evidence="2">
    <location>
        <begin position="182"/>
        <end position="344"/>
    </location>
</feature>
<keyword evidence="5" id="KW-1185">Reference proteome</keyword>
<evidence type="ECO:0000256" key="1">
    <source>
        <dbReference type="ARBA" id="ARBA00022679"/>
    </source>
</evidence>
<evidence type="ECO:0000313" key="4">
    <source>
        <dbReference type="EMBL" id="MBD2751868.1"/>
    </source>
</evidence>
<dbReference type="AlphaFoldDB" id="A0A927GBQ4"/>
<sequence>MNIFFDHQTFTLQNYGGISRYFCELIKGINNTDDNNAHLSLLWSNNVHLKEYNIPVIPYPFSKKRRLYYKSNTLFNCIDNKIKSYDIYHATYFDDFLVSSIGQKPFVTTFYDMTYERLSNRFAELSADKTIFAQKQKVVQKASHLIAISESTKLDMIEMLDVLPEKITVIHLGSPFVQHDATNKNENSAPNASPYLLYVGNRSSYKNFIPFLRAVAQILIKYRVKLVCAGGGEFSPKEIEVIKSWNLNNLIEYKDVNDKILQGLYKGAIAFVFPSLYEGFGIPVLEAFSCNCPCVLSNISSLPEVAGDAALYFDPDNKDSMEASVEKILLDSALRAKLIQLGREQLSLFSWQKTVNSTLDLYNKLH</sequence>
<accession>A0A927GBQ4</accession>
<dbReference type="SUPFAM" id="SSF53756">
    <property type="entry name" value="UDP-Glycosyltransferase/glycogen phosphorylase"/>
    <property type="match status" value="1"/>
</dbReference>
<dbReference type="Pfam" id="PF13439">
    <property type="entry name" value="Glyco_transf_4"/>
    <property type="match status" value="1"/>
</dbReference>
<comment type="caution">
    <text evidence="4">The sequence shown here is derived from an EMBL/GenBank/DDBJ whole genome shotgun (WGS) entry which is preliminary data.</text>
</comment>
<dbReference type="GO" id="GO:0016757">
    <property type="term" value="F:glycosyltransferase activity"/>
    <property type="evidence" value="ECO:0007669"/>
    <property type="project" value="InterPro"/>
</dbReference>
<evidence type="ECO:0000259" key="2">
    <source>
        <dbReference type="Pfam" id="PF00534"/>
    </source>
</evidence>
<dbReference type="Pfam" id="PF00534">
    <property type="entry name" value="Glycos_transf_1"/>
    <property type="match status" value="1"/>
</dbReference>
<dbReference type="PANTHER" id="PTHR46401:SF2">
    <property type="entry name" value="GLYCOSYLTRANSFERASE WBBK-RELATED"/>
    <property type="match status" value="1"/>
</dbReference>
<keyword evidence="1" id="KW-0808">Transferase</keyword>
<evidence type="ECO:0000313" key="5">
    <source>
        <dbReference type="Proteomes" id="UP000653797"/>
    </source>
</evidence>
<dbReference type="EMBL" id="JACXAA010000001">
    <property type="protein sequence ID" value="MBD2751868.1"/>
    <property type="molecule type" value="Genomic_DNA"/>
</dbReference>
<dbReference type="Proteomes" id="UP000653797">
    <property type="component" value="Unassembled WGS sequence"/>
</dbReference>
<dbReference type="PANTHER" id="PTHR46401">
    <property type="entry name" value="GLYCOSYLTRANSFERASE WBBK-RELATED"/>
    <property type="match status" value="1"/>
</dbReference>